<dbReference type="AlphaFoldDB" id="A0A6G1IAI6"/>
<dbReference type="Proteomes" id="UP000799640">
    <property type="component" value="Unassembled WGS sequence"/>
</dbReference>
<sequence length="166" mass="18773">MPRRSKSDSGKLSGTMGLNDVLEDKDLRELFLASTSAWTDAHLDILHARRKYPGDLSRLAEQRGLDPLNIRMPKMPPGMMPLGLCIECSPTILGSWFMSGYERHQRHILIHRMGPIWTKMGRSNLTWLMSIPLEITDAFKAAFTTIMGQMCYLRLPSGSHEGCLSR</sequence>
<reference evidence="1" key="1">
    <citation type="journal article" date="2020" name="Stud. Mycol.">
        <title>101 Dothideomycetes genomes: a test case for predicting lifestyles and emergence of pathogens.</title>
        <authorList>
            <person name="Haridas S."/>
            <person name="Albert R."/>
            <person name="Binder M."/>
            <person name="Bloem J."/>
            <person name="Labutti K."/>
            <person name="Salamov A."/>
            <person name="Andreopoulos B."/>
            <person name="Baker S."/>
            <person name="Barry K."/>
            <person name="Bills G."/>
            <person name="Bluhm B."/>
            <person name="Cannon C."/>
            <person name="Castanera R."/>
            <person name="Culley D."/>
            <person name="Daum C."/>
            <person name="Ezra D."/>
            <person name="Gonzalez J."/>
            <person name="Henrissat B."/>
            <person name="Kuo A."/>
            <person name="Liang C."/>
            <person name="Lipzen A."/>
            <person name="Lutzoni F."/>
            <person name="Magnuson J."/>
            <person name="Mondo S."/>
            <person name="Nolan M."/>
            <person name="Ohm R."/>
            <person name="Pangilinan J."/>
            <person name="Park H.-J."/>
            <person name="Ramirez L."/>
            <person name="Alfaro M."/>
            <person name="Sun H."/>
            <person name="Tritt A."/>
            <person name="Yoshinaga Y."/>
            <person name="Zwiers L.-H."/>
            <person name="Turgeon B."/>
            <person name="Goodwin S."/>
            <person name="Spatafora J."/>
            <person name="Crous P."/>
            <person name="Grigoriev I."/>
        </authorList>
    </citation>
    <scope>NUCLEOTIDE SEQUENCE</scope>
    <source>
        <strain evidence="1">CBS 262.69</strain>
    </source>
</reference>
<organism evidence="1 2">
    <name type="scientific">Trichodelitschia bisporula</name>
    <dbReference type="NCBI Taxonomy" id="703511"/>
    <lineage>
        <taxon>Eukaryota</taxon>
        <taxon>Fungi</taxon>
        <taxon>Dikarya</taxon>
        <taxon>Ascomycota</taxon>
        <taxon>Pezizomycotina</taxon>
        <taxon>Dothideomycetes</taxon>
        <taxon>Dothideomycetes incertae sedis</taxon>
        <taxon>Phaeotrichales</taxon>
        <taxon>Phaeotrichaceae</taxon>
        <taxon>Trichodelitschia</taxon>
    </lineage>
</organism>
<evidence type="ECO:0000313" key="1">
    <source>
        <dbReference type="EMBL" id="KAF2405057.1"/>
    </source>
</evidence>
<protein>
    <submittedName>
        <fullName evidence="1">Uncharacterized protein</fullName>
    </submittedName>
</protein>
<keyword evidence="2" id="KW-1185">Reference proteome</keyword>
<accession>A0A6G1IAI6</accession>
<gene>
    <name evidence="1" type="ORF">EJ06DRAFT_518117</name>
</gene>
<evidence type="ECO:0000313" key="2">
    <source>
        <dbReference type="Proteomes" id="UP000799640"/>
    </source>
</evidence>
<proteinExistence type="predicted"/>
<dbReference type="EMBL" id="ML996687">
    <property type="protein sequence ID" value="KAF2405057.1"/>
    <property type="molecule type" value="Genomic_DNA"/>
</dbReference>
<name>A0A6G1IAI6_9PEZI</name>